<evidence type="ECO:0000313" key="12">
    <source>
        <dbReference type="Proteomes" id="UP000703893"/>
    </source>
</evidence>
<evidence type="ECO:0000256" key="6">
    <source>
        <dbReference type="ARBA" id="ARBA00022840"/>
    </source>
</evidence>
<feature type="domain" description="ABC transmembrane type-1" evidence="10">
    <location>
        <begin position="37"/>
        <end position="320"/>
    </location>
</feature>
<keyword evidence="3" id="KW-1003">Cell membrane</keyword>
<dbReference type="CDD" id="cd18544">
    <property type="entry name" value="ABC_6TM_TmrA_like"/>
    <property type="match status" value="1"/>
</dbReference>
<dbReference type="GO" id="GO:0005886">
    <property type="term" value="C:plasma membrane"/>
    <property type="evidence" value="ECO:0007669"/>
    <property type="project" value="UniProtKB-SubCell"/>
</dbReference>
<evidence type="ECO:0000259" key="10">
    <source>
        <dbReference type="PROSITE" id="PS50929"/>
    </source>
</evidence>
<evidence type="ECO:0000256" key="5">
    <source>
        <dbReference type="ARBA" id="ARBA00022741"/>
    </source>
</evidence>
<evidence type="ECO:0000256" key="3">
    <source>
        <dbReference type="ARBA" id="ARBA00022475"/>
    </source>
</evidence>
<organism evidence="11 12">
    <name type="scientific">Candidatus Tanganyikabacteria bacterium</name>
    <dbReference type="NCBI Taxonomy" id="2961651"/>
    <lineage>
        <taxon>Bacteria</taxon>
        <taxon>Bacillati</taxon>
        <taxon>Candidatus Sericytochromatia</taxon>
        <taxon>Candidatus Tanganyikabacteria</taxon>
    </lineage>
</organism>
<reference evidence="11 12" key="1">
    <citation type="submission" date="2019-03" db="EMBL/GenBank/DDBJ databases">
        <title>Lake Tanganyika Metagenome-Assembled Genomes (MAGs).</title>
        <authorList>
            <person name="Tran P."/>
        </authorList>
    </citation>
    <scope>NUCLEOTIDE SEQUENCE [LARGE SCALE GENOMIC DNA]</scope>
    <source>
        <strain evidence="11">K_DeepCast_65m_m2_236</strain>
    </source>
</reference>
<dbReference type="AlphaFoldDB" id="A0A937X3W0"/>
<dbReference type="InterPro" id="IPR039421">
    <property type="entry name" value="Type_1_exporter"/>
</dbReference>
<dbReference type="Gene3D" id="1.20.1560.10">
    <property type="entry name" value="ABC transporter type 1, transmembrane domain"/>
    <property type="match status" value="1"/>
</dbReference>
<dbReference type="InterPro" id="IPR011527">
    <property type="entry name" value="ABC1_TM_dom"/>
</dbReference>
<gene>
    <name evidence="11" type="ORF">FJZ00_09885</name>
</gene>
<evidence type="ECO:0000256" key="1">
    <source>
        <dbReference type="ARBA" id="ARBA00004651"/>
    </source>
</evidence>
<evidence type="ECO:0000256" key="4">
    <source>
        <dbReference type="ARBA" id="ARBA00022692"/>
    </source>
</evidence>
<evidence type="ECO:0000256" key="8">
    <source>
        <dbReference type="ARBA" id="ARBA00023136"/>
    </source>
</evidence>
<accession>A0A937X3W0</accession>
<dbReference type="InterPro" id="IPR036640">
    <property type="entry name" value="ABC1_TM_sf"/>
</dbReference>
<feature type="transmembrane region" description="Helical" evidence="9">
    <location>
        <begin position="78"/>
        <end position="99"/>
    </location>
</feature>
<comment type="subcellular location">
    <subcellularLocation>
        <location evidence="1">Cell membrane</location>
        <topology evidence="1">Multi-pass membrane protein</topology>
    </subcellularLocation>
</comment>
<keyword evidence="7 9" id="KW-1133">Transmembrane helix</keyword>
<dbReference type="Proteomes" id="UP000703893">
    <property type="component" value="Unassembled WGS sequence"/>
</dbReference>
<dbReference type="GO" id="GO:0015421">
    <property type="term" value="F:ABC-type oligopeptide transporter activity"/>
    <property type="evidence" value="ECO:0007669"/>
    <property type="project" value="TreeGrafter"/>
</dbReference>
<evidence type="ECO:0000256" key="2">
    <source>
        <dbReference type="ARBA" id="ARBA00022448"/>
    </source>
</evidence>
<comment type="caution">
    <text evidence="11">The sequence shown here is derived from an EMBL/GenBank/DDBJ whole genome shotgun (WGS) entry which is preliminary data.</text>
</comment>
<dbReference type="PANTHER" id="PTHR43394:SF1">
    <property type="entry name" value="ATP-BINDING CASSETTE SUB-FAMILY B MEMBER 10, MITOCHONDRIAL"/>
    <property type="match status" value="1"/>
</dbReference>
<sequence length="397" mass="43760">MSSHGHAFEEEELGKVYNPRLFRRLLGYARPYWHFLALAVLLLLTVASLDLLKPYLVKLAIDRLAEPGSPWNDLLKLAAVYAGALVVDGAIAYANALLIQSTGQRIVQTIREEVFGHLQRLSLSYFDRNPVGRLVTRVSNDTETLNEMYTSVLVNLFRDVFVIVGTLIVMFRLDWHLAAIGVGMLPFIALATFTFSRLLREAWRGVRVKLARVNATLAENFSGMRIIHAFARESRQLAEFRSVNEELYDASWKQLRIAASFRPLIDFLSQVALAGLLWFGAQRALGGALGLGTLYLFTSYLRQLYNPIGDLAEKFNIMQAAMASGERLVQLLDTPPEVEDPAAPPVKPGEGPAAATSVILPGAISAGTPDPADAPGRDAARGRIEFRGVSFAYVGED</sequence>
<name>A0A937X3W0_9BACT</name>
<keyword evidence="6 11" id="KW-0067">ATP-binding</keyword>
<evidence type="ECO:0000256" key="9">
    <source>
        <dbReference type="SAM" id="Phobius"/>
    </source>
</evidence>
<feature type="transmembrane region" description="Helical" evidence="9">
    <location>
        <begin position="152"/>
        <end position="171"/>
    </location>
</feature>
<protein>
    <submittedName>
        <fullName evidence="11">ABC transporter ATP-binding protein</fullName>
    </submittedName>
</protein>
<dbReference type="SUPFAM" id="SSF90123">
    <property type="entry name" value="ABC transporter transmembrane region"/>
    <property type="match status" value="1"/>
</dbReference>
<keyword evidence="2" id="KW-0813">Transport</keyword>
<dbReference type="PANTHER" id="PTHR43394">
    <property type="entry name" value="ATP-DEPENDENT PERMEASE MDL1, MITOCHONDRIAL"/>
    <property type="match status" value="1"/>
</dbReference>
<feature type="non-terminal residue" evidence="11">
    <location>
        <position position="397"/>
    </location>
</feature>
<dbReference type="Pfam" id="PF00664">
    <property type="entry name" value="ABC_membrane"/>
    <property type="match status" value="1"/>
</dbReference>
<keyword evidence="8 9" id="KW-0472">Membrane</keyword>
<dbReference type="EMBL" id="VGJX01000581">
    <property type="protein sequence ID" value="MBM3275454.1"/>
    <property type="molecule type" value="Genomic_DNA"/>
</dbReference>
<dbReference type="PROSITE" id="PS50929">
    <property type="entry name" value="ABC_TM1F"/>
    <property type="match status" value="1"/>
</dbReference>
<proteinExistence type="predicted"/>
<evidence type="ECO:0000313" key="11">
    <source>
        <dbReference type="EMBL" id="MBM3275454.1"/>
    </source>
</evidence>
<keyword evidence="4 9" id="KW-0812">Transmembrane</keyword>
<evidence type="ECO:0000256" key="7">
    <source>
        <dbReference type="ARBA" id="ARBA00022989"/>
    </source>
</evidence>
<dbReference type="FunFam" id="1.20.1560.10:FF:000011">
    <property type="entry name" value="Multidrug ABC transporter ATP-binding protein"/>
    <property type="match status" value="1"/>
</dbReference>
<keyword evidence="5" id="KW-0547">Nucleotide-binding</keyword>
<feature type="transmembrane region" description="Helical" evidence="9">
    <location>
        <begin position="177"/>
        <end position="199"/>
    </location>
</feature>
<dbReference type="GO" id="GO:0005524">
    <property type="term" value="F:ATP binding"/>
    <property type="evidence" value="ECO:0007669"/>
    <property type="project" value="UniProtKB-KW"/>
</dbReference>
<feature type="transmembrane region" description="Helical" evidence="9">
    <location>
        <begin position="32"/>
        <end position="49"/>
    </location>
</feature>